<dbReference type="RefSeq" id="WP_248357759.1">
    <property type="nucleotide sequence ID" value="NZ_AP025591.1"/>
</dbReference>
<dbReference type="PROSITE" id="PS01039">
    <property type="entry name" value="SBP_BACTERIAL_3"/>
    <property type="match status" value="1"/>
</dbReference>
<feature type="signal peptide" evidence="6">
    <location>
        <begin position="1"/>
        <end position="21"/>
    </location>
</feature>
<dbReference type="Gene3D" id="3.30.565.10">
    <property type="entry name" value="Histidine kinase-like ATPase, C-terminal domain"/>
    <property type="match status" value="1"/>
</dbReference>
<dbReference type="CDD" id="cd00082">
    <property type="entry name" value="HisKA"/>
    <property type="match status" value="1"/>
</dbReference>
<feature type="domain" description="Histidine kinase" evidence="7">
    <location>
        <begin position="333"/>
        <end position="570"/>
    </location>
</feature>
<dbReference type="EC" id="2.7.13.3" evidence="3"/>
<dbReference type="SMART" id="SM00062">
    <property type="entry name" value="PBPb"/>
    <property type="match status" value="1"/>
</dbReference>
<dbReference type="Proteomes" id="UP001162891">
    <property type="component" value="Chromosome"/>
</dbReference>
<keyword evidence="8" id="KW-0808">Transferase</keyword>
<evidence type="ECO:0000256" key="2">
    <source>
        <dbReference type="ARBA" id="ARBA00010333"/>
    </source>
</evidence>
<dbReference type="GO" id="GO:0016301">
    <property type="term" value="F:kinase activity"/>
    <property type="evidence" value="ECO:0007669"/>
    <property type="project" value="UniProtKB-KW"/>
</dbReference>
<evidence type="ECO:0000256" key="5">
    <source>
        <dbReference type="ARBA" id="ARBA00022729"/>
    </source>
</evidence>
<dbReference type="SUPFAM" id="SSF55874">
    <property type="entry name" value="ATPase domain of HSP90 chaperone/DNA topoisomerase II/histidine kinase"/>
    <property type="match status" value="1"/>
</dbReference>
<dbReference type="InterPro" id="IPR004358">
    <property type="entry name" value="Sig_transdc_His_kin-like_C"/>
</dbReference>
<keyword evidence="4" id="KW-0597">Phosphoprotein</keyword>
<organism evidence="8 9">
    <name type="scientific">Anaeromyxobacter oryzae</name>
    <dbReference type="NCBI Taxonomy" id="2918170"/>
    <lineage>
        <taxon>Bacteria</taxon>
        <taxon>Pseudomonadati</taxon>
        <taxon>Myxococcota</taxon>
        <taxon>Myxococcia</taxon>
        <taxon>Myxococcales</taxon>
        <taxon>Cystobacterineae</taxon>
        <taxon>Anaeromyxobacteraceae</taxon>
        <taxon>Anaeromyxobacter</taxon>
    </lineage>
</organism>
<dbReference type="InterPro" id="IPR036097">
    <property type="entry name" value="HisK_dim/P_sf"/>
</dbReference>
<dbReference type="PANTHER" id="PTHR43065">
    <property type="entry name" value="SENSOR HISTIDINE KINASE"/>
    <property type="match status" value="1"/>
</dbReference>
<dbReference type="Gene3D" id="1.10.287.130">
    <property type="match status" value="1"/>
</dbReference>
<dbReference type="InterPro" id="IPR003661">
    <property type="entry name" value="HisK_dim/P_dom"/>
</dbReference>
<accession>A0ABM7WPD2</accession>
<dbReference type="InterPro" id="IPR018313">
    <property type="entry name" value="SBP_3_CS"/>
</dbReference>
<keyword evidence="8" id="KW-0418">Kinase</keyword>
<dbReference type="InterPro" id="IPR005467">
    <property type="entry name" value="His_kinase_dom"/>
</dbReference>
<keyword evidence="5 6" id="KW-0732">Signal</keyword>
<reference evidence="9" key="1">
    <citation type="journal article" date="2022" name="Int. J. Syst. Evol. Microbiol.">
        <title>Anaeromyxobacter oryzae sp. nov., Anaeromyxobacter diazotrophicus sp. nov. and Anaeromyxobacter paludicola sp. nov., isolated from paddy soils.</title>
        <authorList>
            <person name="Itoh H."/>
            <person name="Xu Z."/>
            <person name="Mise K."/>
            <person name="Masuda Y."/>
            <person name="Ushijima N."/>
            <person name="Hayakawa C."/>
            <person name="Shiratori Y."/>
            <person name="Senoo K."/>
        </authorList>
    </citation>
    <scope>NUCLEOTIDE SEQUENCE [LARGE SCALE GENOMIC DNA]</scope>
    <source>
        <strain evidence="9">Red232</strain>
    </source>
</reference>
<gene>
    <name evidence="8" type="ORF">AMOR_03210</name>
</gene>
<dbReference type="EMBL" id="AP025591">
    <property type="protein sequence ID" value="BDG01325.1"/>
    <property type="molecule type" value="Genomic_DNA"/>
</dbReference>
<dbReference type="SMART" id="SM00387">
    <property type="entry name" value="HATPase_c"/>
    <property type="match status" value="1"/>
</dbReference>
<dbReference type="SUPFAM" id="SSF47384">
    <property type="entry name" value="Homodimeric domain of signal transducing histidine kinase"/>
    <property type="match status" value="1"/>
</dbReference>
<comment type="catalytic activity">
    <reaction evidence="1">
        <text>ATP + protein L-histidine = ADP + protein N-phospho-L-histidine.</text>
        <dbReference type="EC" id="2.7.13.3"/>
    </reaction>
</comment>
<evidence type="ECO:0000256" key="1">
    <source>
        <dbReference type="ARBA" id="ARBA00000085"/>
    </source>
</evidence>
<protein>
    <recommendedName>
        <fullName evidence="3">histidine kinase</fullName>
        <ecNumber evidence="3">2.7.13.3</ecNumber>
    </recommendedName>
</protein>
<dbReference type="InterPro" id="IPR036890">
    <property type="entry name" value="HATPase_C_sf"/>
</dbReference>
<dbReference type="Pfam" id="PF00497">
    <property type="entry name" value="SBP_bac_3"/>
    <property type="match status" value="1"/>
</dbReference>
<evidence type="ECO:0000256" key="6">
    <source>
        <dbReference type="SAM" id="SignalP"/>
    </source>
</evidence>
<dbReference type="InterPro" id="IPR001638">
    <property type="entry name" value="Solute-binding_3/MltF_N"/>
</dbReference>
<sequence>MPRPTCLLAVAALTAFGPALAADPAPTGSRTIVVGGDRDYPPYEFLDADGRPAGYDVDLTRAIAEVMGMRVEIRLGSWADMRAALRDGRIDALEGMSVSEEREAQFEFTPPHTIVHHAIFARKGTPPVASVDALRGHRVILHRGGIMDDVLTGAGMGDTLIRTATPADVLRLLASGEGEYAVVATLPGTYIARQLGLTNIEPVATGIAAHPYAYAVREGDAELRTRLAEGLAILKKTGRHQAIYDRWLGVLEPPAVTWATFAKYGAVVFVPLVLGLLGALAWTRSLHREVGQRTASLAREVAERQKAVEELRVNQQQLVQADKMAALGVLVSGVAHEINNPNGFILLNMPTLKGIYLDALEILDEHHGAHPDLTLGGIEYPAVRDEVPRMLDEMQGGARRIKRIVEDLKDFARREDAPAMAPLDLNAVVQAAVRLVEPSIRKATRRFDATYAAALPAVRGNTQRIEQVVVNLVLNACEALPAPERGVSVTTGADPARGVWVRVADEGVGIAPEHLPRLADPFFTTKRESGGTGLGLSVSAGIVKEHGGTLTFESRVGEGTAVTLTLPAAAGGGQA</sequence>
<evidence type="ECO:0000313" key="9">
    <source>
        <dbReference type="Proteomes" id="UP001162891"/>
    </source>
</evidence>
<dbReference type="Pfam" id="PF02518">
    <property type="entry name" value="HATPase_c"/>
    <property type="match status" value="1"/>
</dbReference>
<evidence type="ECO:0000256" key="4">
    <source>
        <dbReference type="ARBA" id="ARBA00022553"/>
    </source>
</evidence>
<comment type="similarity">
    <text evidence="2">Belongs to the bacterial solute-binding protein 3 family.</text>
</comment>
<dbReference type="Gene3D" id="3.40.190.10">
    <property type="entry name" value="Periplasmic binding protein-like II"/>
    <property type="match status" value="2"/>
</dbReference>
<evidence type="ECO:0000259" key="7">
    <source>
        <dbReference type="PROSITE" id="PS50109"/>
    </source>
</evidence>
<dbReference type="InterPro" id="IPR003594">
    <property type="entry name" value="HATPase_dom"/>
</dbReference>
<evidence type="ECO:0000256" key="3">
    <source>
        <dbReference type="ARBA" id="ARBA00012438"/>
    </source>
</evidence>
<dbReference type="PROSITE" id="PS50109">
    <property type="entry name" value="HIS_KIN"/>
    <property type="match status" value="1"/>
</dbReference>
<dbReference type="PRINTS" id="PR00344">
    <property type="entry name" value="BCTRLSENSOR"/>
</dbReference>
<keyword evidence="9" id="KW-1185">Reference proteome</keyword>
<dbReference type="CDD" id="cd13704">
    <property type="entry name" value="PBP2_HisK"/>
    <property type="match status" value="1"/>
</dbReference>
<dbReference type="SUPFAM" id="SSF53850">
    <property type="entry name" value="Periplasmic binding protein-like II"/>
    <property type="match status" value="1"/>
</dbReference>
<proteinExistence type="inferred from homology"/>
<evidence type="ECO:0000313" key="8">
    <source>
        <dbReference type="EMBL" id="BDG01325.1"/>
    </source>
</evidence>
<feature type="chain" id="PRO_5046214855" description="histidine kinase" evidence="6">
    <location>
        <begin position="22"/>
        <end position="575"/>
    </location>
</feature>
<dbReference type="PANTHER" id="PTHR43065:SF42">
    <property type="entry name" value="TWO-COMPONENT SENSOR PPRA"/>
    <property type="match status" value="1"/>
</dbReference>
<name>A0ABM7WPD2_9BACT</name>